<dbReference type="EMBL" id="AAMD01000337">
    <property type="protein sequence ID" value="EAU61767.1"/>
    <property type="molecule type" value="Genomic_DNA"/>
</dbReference>
<dbReference type="GO" id="GO:0016853">
    <property type="term" value="F:isomerase activity"/>
    <property type="evidence" value="ECO:0007669"/>
    <property type="project" value="UniProtKB-KW"/>
</dbReference>
<reference evidence="5 6" key="1">
    <citation type="submission" date="2006-04" db="EMBL/GenBank/DDBJ databases">
        <authorList>
            <person name="Nierman W.C."/>
        </authorList>
    </citation>
    <scope>NUCLEOTIDE SEQUENCE [LARGE SCALE GENOMIC DNA]</scope>
    <source>
        <strain evidence="5 6">DW4/3-1</strain>
    </source>
</reference>
<evidence type="ECO:0000259" key="4">
    <source>
        <dbReference type="PROSITE" id="PS50075"/>
    </source>
</evidence>
<dbReference type="SUPFAM" id="SSF52777">
    <property type="entry name" value="CoA-dependent acyltransferases"/>
    <property type="match status" value="2"/>
</dbReference>
<dbReference type="PANTHER" id="PTHR45527">
    <property type="entry name" value="NONRIBOSOMAL PEPTIDE SYNTHETASE"/>
    <property type="match status" value="1"/>
</dbReference>
<dbReference type="PROSITE" id="PS50075">
    <property type="entry name" value="CARRIER"/>
    <property type="match status" value="1"/>
</dbReference>
<dbReference type="CDD" id="cd19531">
    <property type="entry name" value="LCL_NRPS-like"/>
    <property type="match status" value="1"/>
</dbReference>
<proteinExistence type="predicted"/>
<keyword evidence="3" id="KW-0597">Phosphoprotein</keyword>
<organism evidence="5 6">
    <name type="scientific">Stigmatella aurantiaca (strain DW4/3-1)</name>
    <dbReference type="NCBI Taxonomy" id="378806"/>
    <lineage>
        <taxon>Bacteria</taxon>
        <taxon>Pseudomonadati</taxon>
        <taxon>Myxococcota</taxon>
        <taxon>Myxococcia</taxon>
        <taxon>Myxococcales</taxon>
        <taxon>Cystobacterineae</taxon>
        <taxon>Archangiaceae</taxon>
        <taxon>Stigmatella</taxon>
    </lineage>
</organism>
<dbReference type="InterPro" id="IPR001242">
    <property type="entry name" value="Condensation_dom"/>
</dbReference>
<dbReference type="Pfam" id="PF00550">
    <property type="entry name" value="PP-binding"/>
    <property type="match status" value="1"/>
</dbReference>
<sequence>MDTQVKVRGYRIELGEIETVLSKHAAVSEAVVVVREEPRGNQQLVGYVVTEGGRDESGAVREYLRQKLPEYMVPGALVCLERLPVTQNGKVDRKALPAPVLSSKASRDFVSPKGALEELVAGIWAQVLGLDRVSANGNFFELGGHSLLAMQMISRVRETFEVDLPLRSLFGAPTVAELARTIEAALAGGLGRLAPPLAPVSREGELPTSFAQYRLWFLDQLQTGGYSYNVPVGMRLLGPLDREALERSLQEIIRRHEVLRTTFVSSGGRTVQVISPEVRLALAVENLEGLAPSEREGEAQRRAREEAQRPFELSHGPLLRATVLRLAKEEHVLLLVMHHIVTDGWSINVLLRELSQLYPVFVAGGVPALPALAIQYADFAVWQRRWLQGEVLEAQRSYWKKTLAGAPQALELPADRPRPQVQTSQGAQLSVQLPLALSQEIRALSHREGATLFMTLLAAFQALLARYSGQTDIVVGSPIAGRNRQEVEGLVGLFVNTLALRADVQGSLSFQALLAQVREACLGAYAHQDLPFEQVVEALQLDRDLSRTPLFQV</sequence>
<dbReference type="GO" id="GO:0044550">
    <property type="term" value="P:secondary metabolite biosynthetic process"/>
    <property type="evidence" value="ECO:0007669"/>
    <property type="project" value="TreeGrafter"/>
</dbReference>
<dbReference type="GO" id="GO:0043041">
    <property type="term" value="P:amino acid activation for nonribosomal peptide biosynthetic process"/>
    <property type="evidence" value="ECO:0007669"/>
    <property type="project" value="TreeGrafter"/>
</dbReference>
<dbReference type="SUPFAM" id="SSF47336">
    <property type="entry name" value="ACP-like"/>
    <property type="match status" value="1"/>
</dbReference>
<dbReference type="Pfam" id="PF13193">
    <property type="entry name" value="AMP-binding_C"/>
    <property type="match status" value="1"/>
</dbReference>
<dbReference type="EC" id="5.1.1.-" evidence="5"/>
<dbReference type="Gene3D" id="3.30.300.30">
    <property type="match status" value="1"/>
</dbReference>
<dbReference type="InterPro" id="IPR006162">
    <property type="entry name" value="Ppantetheine_attach_site"/>
</dbReference>
<dbReference type="PROSITE" id="PS00012">
    <property type="entry name" value="PHOSPHOPANTETHEINE"/>
    <property type="match status" value="1"/>
</dbReference>
<dbReference type="AlphaFoldDB" id="Q08MQ9"/>
<dbReference type="Pfam" id="PF00668">
    <property type="entry name" value="Condensation"/>
    <property type="match status" value="1"/>
</dbReference>
<evidence type="ECO:0000256" key="3">
    <source>
        <dbReference type="ARBA" id="ARBA00022553"/>
    </source>
</evidence>
<dbReference type="InterPro" id="IPR045851">
    <property type="entry name" value="AMP-bd_C_sf"/>
</dbReference>
<name>Q08MQ9_STIAD</name>
<dbReference type="FunFam" id="3.30.559.10:FF:000012">
    <property type="entry name" value="Non-ribosomal peptide synthetase"/>
    <property type="match status" value="1"/>
</dbReference>
<dbReference type="FunFam" id="1.10.1200.10:FF:000016">
    <property type="entry name" value="Non-ribosomal peptide synthase"/>
    <property type="match status" value="1"/>
</dbReference>
<dbReference type="GO" id="GO:0031177">
    <property type="term" value="F:phosphopantetheine binding"/>
    <property type="evidence" value="ECO:0007669"/>
    <property type="project" value="InterPro"/>
</dbReference>
<dbReference type="FunFam" id="3.30.300.30:FF:000010">
    <property type="entry name" value="Enterobactin synthetase component F"/>
    <property type="match status" value="1"/>
</dbReference>
<accession>Q08MQ9</accession>
<dbReference type="SMART" id="SM00823">
    <property type="entry name" value="PKS_PP"/>
    <property type="match status" value="1"/>
</dbReference>
<evidence type="ECO:0000313" key="5">
    <source>
        <dbReference type="EMBL" id="EAU61767.1"/>
    </source>
</evidence>
<dbReference type="InterPro" id="IPR025110">
    <property type="entry name" value="AMP-bd_C"/>
</dbReference>
<dbReference type="InterPro" id="IPR036736">
    <property type="entry name" value="ACP-like_sf"/>
</dbReference>
<protein>
    <submittedName>
        <fullName evidence="5">Linear gramicidin synthetase subunit B</fullName>
        <ecNumber evidence="5">5.1.1.-</ecNumber>
    </submittedName>
</protein>
<comment type="caution">
    <text evidence="5">The sequence shown here is derived from an EMBL/GenBank/DDBJ whole genome shotgun (WGS) entry which is preliminary data.</text>
</comment>
<dbReference type="Proteomes" id="UP000032702">
    <property type="component" value="Unassembled WGS sequence"/>
</dbReference>
<dbReference type="PANTHER" id="PTHR45527:SF1">
    <property type="entry name" value="FATTY ACID SYNTHASE"/>
    <property type="match status" value="1"/>
</dbReference>
<dbReference type="Gene3D" id="3.30.559.30">
    <property type="entry name" value="Nonribosomal peptide synthetase, condensation domain"/>
    <property type="match status" value="1"/>
</dbReference>
<evidence type="ECO:0000313" key="6">
    <source>
        <dbReference type="Proteomes" id="UP000032702"/>
    </source>
</evidence>
<dbReference type="PATRIC" id="fig|378806.16.peg.484"/>
<gene>
    <name evidence="5" type="ORF">STIAU_0735</name>
</gene>
<dbReference type="InterPro" id="IPR009081">
    <property type="entry name" value="PP-bd_ACP"/>
</dbReference>
<dbReference type="GO" id="GO:0072330">
    <property type="term" value="P:monocarboxylic acid biosynthetic process"/>
    <property type="evidence" value="ECO:0007669"/>
    <property type="project" value="UniProtKB-ARBA"/>
</dbReference>
<evidence type="ECO:0000256" key="2">
    <source>
        <dbReference type="ARBA" id="ARBA00022450"/>
    </source>
</evidence>
<feature type="domain" description="Carrier" evidence="4">
    <location>
        <begin position="111"/>
        <end position="186"/>
    </location>
</feature>
<dbReference type="InterPro" id="IPR023213">
    <property type="entry name" value="CAT-like_dom_sf"/>
</dbReference>
<evidence type="ECO:0000256" key="1">
    <source>
        <dbReference type="ARBA" id="ARBA00001957"/>
    </source>
</evidence>
<dbReference type="Gene3D" id="1.10.1200.10">
    <property type="entry name" value="ACP-like"/>
    <property type="match status" value="1"/>
</dbReference>
<dbReference type="InterPro" id="IPR020806">
    <property type="entry name" value="PKS_PP-bd"/>
</dbReference>
<dbReference type="SUPFAM" id="SSF56801">
    <property type="entry name" value="Acetyl-CoA synthetase-like"/>
    <property type="match status" value="1"/>
</dbReference>
<comment type="cofactor">
    <cofactor evidence="1">
        <name>pantetheine 4'-phosphate</name>
        <dbReference type="ChEBI" id="CHEBI:47942"/>
    </cofactor>
</comment>
<feature type="non-terminal residue" evidence="5">
    <location>
        <position position="553"/>
    </location>
</feature>
<dbReference type="Gene3D" id="3.30.559.10">
    <property type="entry name" value="Chloramphenicol acetyltransferase-like domain"/>
    <property type="match status" value="1"/>
</dbReference>
<dbReference type="GO" id="GO:0005829">
    <property type="term" value="C:cytosol"/>
    <property type="evidence" value="ECO:0007669"/>
    <property type="project" value="TreeGrafter"/>
</dbReference>
<keyword evidence="2" id="KW-0596">Phosphopantetheine</keyword>
<keyword evidence="5" id="KW-0413">Isomerase</keyword>